<geneLocation type="plasmid" evidence="2 3">
    <name>unnamed2</name>
</geneLocation>
<dbReference type="Pfam" id="PF13546">
    <property type="entry name" value="DDE_5"/>
    <property type="match status" value="1"/>
</dbReference>
<dbReference type="InterPro" id="IPR038721">
    <property type="entry name" value="IS701-like_DDE_dom"/>
</dbReference>
<organism evidence="2 3">
    <name type="scientific">Neorhizobium petrolearium</name>
    <dbReference type="NCBI Taxonomy" id="515361"/>
    <lineage>
        <taxon>Bacteria</taxon>
        <taxon>Pseudomonadati</taxon>
        <taxon>Pseudomonadota</taxon>
        <taxon>Alphaproteobacteria</taxon>
        <taxon>Hyphomicrobiales</taxon>
        <taxon>Rhizobiaceae</taxon>
        <taxon>Rhizobium/Agrobacterium group</taxon>
        <taxon>Neorhizobium</taxon>
    </lineage>
</organism>
<keyword evidence="3" id="KW-1185">Reference proteome</keyword>
<feature type="domain" description="Transposase IS701-like DDE" evidence="1">
    <location>
        <begin position="37"/>
        <end position="260"/>
    </location>
</feature>
<gene>
    <name evidence="2" type="ORF">QEO92_32510</name>
</gene>
<keyword evidence="2" id="KW-0614">Plasmid</keyword>
<sequence>MTDHNENCVGSGDPVPHILRQWLSSFRPWFTAPSWDHLLVLVMGAILSPGKRTVTACLRITGRAEAGNFSLYHQLLNRARWNPRTLAARLLSIVVASLVPDGPIVIGMDDTIERRWGPKIAARGIYRDPVRSSHGHFVKASGLRWLSFMVLAPIPWAKCIKALPVLTLLCPSERYDKNRGRNHKLLTDWARQGVLQLCRWLPGCDIIFVGDSSFAVHTLAAALPDRATLITRLRLDASLFAPPDPRHEHTLGRPALKTFAQQAMFVPVTVVGDRAPPQSASSDIASVASGRIEIEIAGARMTVIGSVAPELAQAIVAALRGRR</sequence>
<dbReference type="RefSeq" id="WP_227705931.1">
    <property type="nucleotide sequence ID" value="NZ_CP123002.1"/>
</dbReference>
<evidence type="ECO:0000313" key="2">
    <source>
        <dbReference type="EMBL" id="WGI72272.1"/>
    </source>
</evidence>
<dbReference type="EMBL" id="CP123002">
    <property type="protein sequence ID" value="WGI72272.1"/>
    <property type="molecule type" value="Genomic_DNA"/>
</dbReference>
<evidence type="ECO:0000259" key="1">
    <source>
        <dbReference type="Pfam" id="PF13546"/>
    </source>
</evidence>
<name>A0ABY8MCM4_9HYPH</name>
<dbReference type="Proteomes" id="UP001227095">
    <property type="component" value="Plasmid unnamed2"/>
</dbReference>
<reference evidence="2 3" key="1">
    <citation type="submission" date="2023-04" db="EMBL/GenBank/DDBJ databases">
        <title>Neorhizobium petrolearium OS53, complete genome.</title>
        <authorList>
            <person name="Yu T."/>
        </authorList>
    </citation>
    <scope>NUCLEOTIDE SEQUENCE [LARGE SCALE GENOMIC DNA]</scope>
    <source>
        <strain evidence="2 3">OS53</strain>
        <plasmid evidence="2 3">unnamed2</plasmid>
    </source>
</reference>
<proteinExistence type="predicted"/>
<protein>
    <submittedName>
        <fullName evidence="2">Transposase</fullName>
    </submittedName>
</protein>
<accession>A0ABY8MCM4</accession>
<evidence type="ECO:0000313" key="3">
    <source>
        <dbReference type="Proteomes" id="UP001227095"/>
    </source>
</evidence>